<name>A0ABU7G017_9ALTE</name>
<dbReference type="Proteomes" id="UP001310248">
    <property type="component" value="Unassembled WGS sequence"/>
</dbReference>
<keyword evidence="1" id="KW-0812">Transmembrane</keyword>
<feature type="transmembrane region" description="Helical" evidence="1">
    <location>
        <begin position="277"/>
        <end position="294"/>
    </location>
</feature>
<evidence type="ECO:0000256" key="1">
    <source>
        <dbReference type="SAM" id="Phobius"/>
    </source>
</evidence>
<accession>A0ABU7G017</accession>
<feature type="transmembrane region" description="Helical" evidence="1">
    <location>
        <begin position="197"/>
        <end position="216"/>
    </location>
</feature>
<keyword evidence="3" id="KW-1185">Reference proteome</keyword>
<keyword evidence="1" id="KW-1133">Transmembrane helix</keyword>
<keyword evidence="1" id="KW-0472">Membrane</keyword>
<sequence>MVEFKRTKLGVFYLLFWSLMLLLLMTVGKDFLPWKWGYDAMKIEGRFVFFELDGSFLATRELLYFLGRESAVLSTATIGFLWLLVISKYVVTLKDLLVVSLFTLPSMLLNVIWPAKETIVMALCLLVFYSTYFSRKAFVLSVVVLYVSYALQVRSYYFLILGVFLAGFVMQYFSDKGFPMRNSLNRTAFKLASFKPAWYFLAFFVCLAFLLPDAFYHMSQGQRDISNNYAKLEGSFNVTAFDNLVDVARGLPFIINFGWALLQLSLPLIFAQGLNQLLLLLFSVGVLMICGKMVKRKQGDLLLTLFCSHMFVLLLFEPDQGSYFRHILSAAIYLLPAYSLIFGSSRQGVLDD</sequence>
<feature type="transmembrane region" description="Helical" evidence="1">
    <location>
        <begin position="96"/>
        <end position="113"/>
    </location>
</feature>
<dbReference type="RefSeq" id="WP_329774117.1">
    <property type="nucleotide sequence ID" value="NZ_JAYDYW010000004.1"/>
</dbReference>
<feature type="transmembrane region" description="Helical" evidence="1">
    <location>
        <begin position="12"/>
        <end position="32"/>
    </location>
</feature>
<organism evidence="2 3">
    <name type="scientific">Agarivorans aestuarii</name>
    <dbReference type="NCBI Taxonomy" id="1563703"/>
    <lineage>
        <taxon>Bacteria</taxon>
        <taxon>Pseudomonadati</taxon>
        <taxon>Pseudomonadota</taxon>
        <taxon>Gammaproteobacteria</taxon>
        <taxon>Alteromonadales</taxon>
        <taxon>Alteromonadaceae</taxon>
        <taxon>Agarivorans</taxon>
    </lineage>
</organism>
<feature type="transmembrane region" description="Helical" evidence="1">
    <location>
        <begin position="156"/>
        <end position="174"/>
    </location>
</feature>
<protein>
    <submittedName>
        <fullName evidence="2">Uncharacterized protein</fullName>
    </submittedName>
</protein>
<comment type="caution">
    <text evidence="2">The sequence shown here is derived from an EMBL/GenBank/DDBJ whole genome shotgun (WGS) entry which is preliminary data.</text>
</comment>
<feature type="transmembrane region" description="Helical" evidence="1">
    <location>
        <begin position="62"/>
        <end position="84"/>
    </location>
</feature>
<feature type="transmembrane region" description="Helical" evidence="1">
    <location>
        <begin position="119"/>
        <end position="149"/>
    </location>
</feature>
<proteinExistence type="predicted"/>
<feature type="transmembrane region" description="Helical" evidence="1">
    <location>
        <begin position="301"/>
        <end position="317"/>
    </location>
</feature>
<gene>
    <name evidence="2" type="ORF">SNR37_002084</name>
</gene>
<evidence type="ECO:0000313" key="3">
    <source>
        <dbReference type="Proteomes" id="UP001310248"/>
    </source>
</evidence>
<evidence type="ECO:0000313" key="2">
    <source>
        <dbReference type="EMBL" id="MEE1672674.1"/>
    </source>
</evidence>
<feature type="transmembrane region" description="Helical" evidence="1">
    <location>
        <begin position="323"/>
        <end position="343"/>
    </location>
</feature>
<dbReference type="EMBL" id="JAYDYW010000004">
    <property type="protein sequence ID" value="MEE1672674.1"/>
    <property type="molecule type" value="Genomic_DNA"/>
</dbReference>
<feature type="transmembrane region" description="Helical" evidence="1">
    <location>
        <begin position="253"/>
        <end position="271"/>
    </location>
</feature>
<reference evidence="3" key="1">
    <citation type="submission" date="2023-07" db="EMBL/GenBank/DDBJ databases">
        <title>Draft genome sequence of Agarivorans aestuarii strain ZMCS4, a CAZymes producing bacteria isolated from the marine brown algae Clodostephus spongiosus.</title>
        <authorList>
            <person name="Lorente B."/>
            <person name="Cabral C."/>
            <person name="Frias J."/>
            <person name="Faria J."/>
            <person name="Toubarro D."/>
        </authorList>
    </citation>
    <scope>NUCLEOTIDE SEQUENCE [LARGE SCALE GENOMIC DNA]</scope>
    <source>
        <strain evidence="3">ZMCS4</strain>
    </source>
</reference>